<dbReference type="InterPro" id="IPR036194">
    <property type="entry name" value="FlhD_sf"/>
</dbReference>
<evidence type="ECO:0000313" key="2">
    <source>
        <dbReference type="EMBL" id="ECU7318001.1"/>
    </source>
</evidence>
<organism evidence="2">
    <name type="scientific">Salmonella infantis</name>
    <dbReference type="NCBI Taxonomy" id="595"/>
    <lineage>
        <taxon>Bacteria</taxon>
        <taxon>Pseudomonadati</taxon>
        <taxon>Pseudomonadota</taxon>
        <taxon>Gammaproteobacteria</taxon>
        <taxon>Enterobacterales</taxon>
        <taxon>Enterobacteriaceae</taxon>
        <taxon>Salmonella</taxon>
    </lineage>
</organism>
<name>A0A606SH31_SALIN</name>
<proteinExistence type="predicted"/>
<gene>
    <name evidence="2" type="ORF">A9W41_17710</name>
    <name evidence="1" type="ORF">APM86_23335</name>
</gene>
<evidence type="ECO:0000313" key="1">
    <source>
        <dbReference type="EMBL" id="ECS1911639.1"/>
    </source>
</evidence>
<sequence>MLELDIIGAWDARAVNLDQEEADRNVYEFDLTLWNLLSTLAKERPDDAASQFSLGMDTVQKLSLATPSQLEALASGVLISFKLETAEQNIITRLSGDYDPVVF</sequence>
<dbReference type="AlphaFoldDB" id="A0A606SH31"/>
<accession>A0A606SH31</accession>
<comment type="caution">
    <text evidence="2">The sequence shown here is derived from an EMBL/GenBank/DDBJ whole genome shotgun (WGS) entry which is preliminary data.</text>
</comment>
<protein>
    <submittedName>
        <fullName evidence="2">Transcriptional regulator</fullName>
    </submittedName>
</protein>
<feature type="non-terminal residue" evidence="2">
    <location>
        <position position="103"/>
    </location>
</feature>
<dbReference type="EMBL" id="AAKIUM010000033">
    <property type="protein sequence ID" value="ECS1911639.1"/>
    <property type="molecule type" value="Genomic_DNA"/>
</dbReference>
<dbReference type="EMBL" id="AAKQWF010000058">
    <property type="protein sequence ID" value="ECU7318001.1"/>
    <property type="molecule type" value="Genomic_DNA"/>
</dbReference>
<dbReference type="Gene3D" id="1.10.4000.10">
    <property type="entry name" value="Flagellar transcriptional activator FlhD"/>
    <property type="match status" value="1"/>
</dbReference>
<reference evidence="2" key="1">
    <citation type="submission" date="2018-07" db="EMBL/GenBank/DDBJ databases">
        <authorList>
            <consortium name="NARMS: The National Antimicrobial Resistance Monitoring System"/>
        </authorList>
    </citation>
    <scope>NUCLEOTIDE SEQUENCE</scope>
    <source>
        <strain evidence="2">CVM N42459</strain>
        <strain evidence="1">CVM N53040</strain>
    </source>
</reference>